<dbReference type="InterPro" id="IPR049303">
    <property type="entry name" value="Glyco_hydro_109_C"/>
</dbReference>
<evidence type="ECO:0000256" key="2">
    <source>
        <dbReference type="ARBA" id="ARBA00009329"/>
    </source>
</evidence>
<dbReference type="Proteomes" id="UP000824236">
    <property type="component" value="Unassembled WGS sequence"/>
</dbReference>
<dbReference type="Gene3D" id="3.30.360.10">
    <property type="entry name" value="Dihydrodipicolinate Reductase, domain 2"/>
    <property type="match status" value="1"/>
</dbReference>
<keyword evidence="4" id="KW-0560">Oxidoreductase</keyword>
<evidence type="ECO:0000259" key="7">
    <source>
        <dbReference type="Pfam" id="PF21252"/>
    </source>
</evidence>
<name>A0A9E2KER3_9BACE</name>
<dbReference type="SUPFAM" id="SSF55347">
    <property type="entry name" value="Glyceraldehyde-3-phosphate dehydrogenase-like, C-terminal domain"/>
    <property type="match status" value="1"/>
</dbReference>
<evidence type="ECO:0000313" key="8">
    <source>
        <dbReference type="EMBL" id="MBU3813772.1"/>
    </source>
</evidence>
<evidence type="ECO:0000313" key="9">
    <source>
        <dbReference type="Proteomes" id="UP000824236"/>
    </source>
</evidence>
<proteinExistence type="inferred from homology"/>
<dbReference type="EMBL" id="JAHLFO010000057">
    <property type="protein sequence ID" value="MBU3813772.1"/>
    <property type="molecule type" value="Genomic_DNA"/>
</dbReference>
<dbReference type="InterPro" id="IPR050463">
    <property type="entry name" value="Gfo/Idh/MocA_oxidrdct_glycsds"/>
</dbReference>
<evidence type="ECO:0000256" key="1">
    <source>
        <dbReference type="ARBA" id="ARBA00001911"/>
    </source>
</evidence>
<dbReference type="PANTHER" id="PTHR43818">
    <property type="entry name" value="BCDNA.GH03377"/>
    <property type="match status" value="1"/>
</dbReference>
<gene>
    <name evidence="8" type="ORF">H9791_04600</name>
</gene>
<comment type="cofactor">
    <cofactor evidence="1">
        <name>NAD(+)</name>
        <dbReference type="ChEBI" id="CHEBI:57540"/>
    </cofactor>
</comment>
<dbReference type="InterPro" id="IPR000683">
    <property type="entry name" value="Gfo/Idh/MocA-like_OxRdtase_N"/>
</dbReference>
<dbReference type="GO" id="GO:0016491">
    <property type="term" value="F:oxidoreductase activity"/>
    <property type="evidence" value="ECO:0007669"/>
    <property type="project" value="UniProtKB-KW"/>
</dbReference>
<keyword evidence="3" id="KW-0378">Hydrolase</keyword>
<dbReference type="AlphaFoldDB" id="A0A9E2KER3"/>
<sequence>MSAIRTACIGLGYRGKQLFGLLRQIPFFRVVAVADPCLEAKDVPVGIACYGQGPDDYRRMLDEQRPQLVVVASPWAFHVPHALDCLRAGCHVALEIKGGLAVGEYAPLSELVRQTGLRLFPLENTLFRRDILAVHTMVQAGVLGEIVHMQGGYRHDLRDLLLDDEGHLGNRRNTESVWRARFYQEGNGDVYPTHGLAPLCLIGGINRTDRMLRLTSFASKPAGLRHRIRELGGDDRVRVTLGDVVITQLETEHGVLVTLTHDTTLPRPRSLDFEVQGTKGLWQGDTHRIYVEGPDKAERWEDDAPWLARYEHPYWTRWGREALEADRHHEGMDYVMLKAVEEDLAGGLSYPATVDDLALWTAVTPLSGRSIAGRCTVDFLHGIGLVEDGLDVAVQRAEAFDVHQCAQGFGRVHQAAQGEVVHVH</sequence>
<feature type="domain" description="Glycosyl hydrolase 109 C-terminal" evidence="7">
    <location>
        <begin position="132"/>
        <end position="302"/>
    </location>
</feature>
<dbReference type="Pfam" id="PF21252">
    <property type="entry name" value="Glyco_hydro_109_C"/>
    <property type="match status" value="1"/>
</dbReference>
<reference evidence="8" key="2">
    <citation type="submission" date="2021-04" db="EMBL/GenBank/DDBJ databases">
        <authorList>
            <person name="Gilroy R."/>
        </authorList>
    </citation>
    <scope>NUCLEOTIDE SEQUENCE</scope>
    <source>
        <strain evidence="8">B3-3758</strain>
    </source>
</reference>
<evidence type="ECO:0000256" key="5">
    <source>
        <dbReference type="ARBA" id="ARBA00023295"/>
    </source>
</evidence>
<dbReference type="SUPFAM" id="SSF51735">
    <property type="entry name" value="NAD(P)-binding Rossmann-fold domains"/>
    <property type="match status" value="1"/>
</dbReference>
<evidence type="ECO:0000256" key="3">
    <source>
        <dbReference type="ARBA" id="ARBA00022801"/>
    </source>
</evidence>
<dbReference type="PANTHER" id="PTHR43818:SF11">
    <property type="entry name" value="BCDNA.GH03377"/>
    <property type="match status" value="1"/>
</dbReference>
<dbReference type="GO" id="GO:0000166">
    <property type="term" value="F:nucleotide binding"/>
    <property type="evidence" value="ECO:0007669"/>
    <property type="project" value="InterPro"/>
</dbReference>
<accession>A0A9E2KER3</accession>
<evidence type="ECO:0000256" key="4">
    <source>
        <dbReference type="ARBA" id="ARBA00023002"/>
    </source>
</evidence>
<feature type="domain" description="Gfo/Idh/MocA-like oxidoreductase N-terminal" evidence="6">
    <location>
        <begin position="4"/>
        <end position="95"/>
    </location>
</feature>
<dbReference type="Pfam" id="PF01408">
    <property type="entry name" value="GFO_IDH_MocA"/>
    <property type="match status" value="1"/>
</dbReference>
<dbReference type="GO" id="GO:0016798">
    <property type="term" value="F:hydrolase activity, acting on glycosyl bonds"/>
    <property type="evidence" value="ECO:0007669"/>
    <property type="project" value="UniProtKB-KW"/>
</dbReference>
<dbReference type="InterPro" id="IPR036291">
    <property type="entry name" value="NAD(P)-bd_dom_sf"/>
</dbReference>
<protein>
    <submittedName>
        <fullName evidence="8">Gfo/Idh/MocA family oxidoreductase</fullName>
    </submittedName>
</protein>
<evidence type="ECO:0000259" key="6">
    <source>
        <dbReference type="Pfam" id="PF01408"/>
    </source>
</evidence>
<dbReference type="Gene3D" id="3.40.50.720">
    <property type="entry name" value="NAD(P)-binding Rossmann-like Domain"/>
    <property type="match status" value="1"/>
</dbReference>
<reference evidence="8" key="1">
    <citation type="journal article" date="2021" name="PeerJ">
        <title>Extensive microbial diversity within the chicken gut microbiome revealed by metagenomics and culture.</title>
        <authorList>
            <person name="Gilroy R."/>
            <person name="Ravi A."/>
            <person name="Getino M."/>
            <person name="Pursley I."/>
            <person name="Horton D.L."/>
            <person name="Alikhan N.F."/>
            <person name="Baker D."/>
            <person name="Gharbi K."/>
            <person name="Hall N."/>
            <person name="Watson M."/>
            <person name="Adriaenssens E.M."/>
            <person name="Foster-Nyarko E."/>
            <person name="Jarju S."/>
            <person name="Secka A."/>
            <person name="Antonio M."/>
            <person name="Oren A."/>
            <person name="Chaudhuri R.R."/>
            <person name="La Ragione R."/>
            <person name="Hildebrand F."/>
            <person name="Pallen M.J."/>
        </authorList>
    </citation>
    <scope>NUCLEOTIDE SEQUENCE</scope>
    <source>
        <strain evidence="8">B3-3758</strain>
    </source>
</reference>
<comment type="caution">
    <text evidence="8">The sequence shown here is derived from an EMBL/GenBank/DDBJ whole genome shotgun (WGS) entry which is preliminary data.</text>
</comment>
<keyword evidence="5" id="KW-0326">Glycosidase</keyword>
<comment type="similarity">
    <text evidence="2">Belongs to the Gfo/Idh/MocA family. Glycosyl hydrolase 109 subfamily.</text>
</comment>
<organism evidence="8 9">
    <name type="scientific">Candidatus Bacteroides intestinipullorum</name>
    <dbReference type="NCBI Taxonomy" id="2838471"/>
    <lineage>
        <taxon>Bacteria</taxon>
        <taxon>Pseudomonadati</taxon>
        <taxon>Bacteroidota</taxon>
        <taxon>Bacteroidia</taxon>
        <taxon>Bacteroidales</taxon>
        <taxon>Bacteroidaceae</taxon>
        <taxon>Bacteroides</taxon>
    </lineage>
</organism>